<accession>A0A060C2X6</accession>
<dbReference type="GO" id="GO:0004553">
    <property type="term" value="F:hydrolase activity, hydrolyzing O-glycosyl compounds"/>
    <property type="evidence" value="ECO:0007669"/>
    <property type="project" value="InterPro"/>
</dbReference>
<evidence type="ECO:0000256" key="1">
    <source>
        <dbReference type="SAM" id="MobiDB-lite"/>
    </source>
</evidence>
<dbReference type="PANTHER" id="PTHR42767:SF1">
    <property type="entry name" value="ENDO-BETA-1,6-GALACTANASE-LIKE DOMAIN-CONTAINING PROTEIN"/>
    <property type="match status" value="1"/>
</dbReference>
<feature type="region of interest" description="Disordered" evidence="1">
    <location>
        <begin position="86"/>
        <end position="107"/>
    </location>
</feature>
<name>A0A060C2X6_9MICO</name>
<dbReference type="PANTHER" id="PTHR42767">
    <property type="entry name" value="ENDO-BETA-1,6-GALACTANASE"/>
    <property type="match status" value="1"/>
</dbReference>
<proteinExistence type="predicted"/>
<sequence>KTSDKNLWMSEVEGSWASGWSPSSMTNALGFASQINGDLRELNPSAYVLWQPVEDYYNMQEVEQKNWGEAFVDFDCQYYDTTTNTALSSASEPPAATPSSSCPRVVWPPTTAPRRVYLSALSRSTRSST</sequence>
<dbReference type="EMBL" id="KF123700">
    <property type="protein sequence ID" value="AIA91008.1"/>
    <property type="molecule type" value="Genomic_DNA"/>
</dbReference>
<dbReference type="SUPFAM" id="SSF51445">
    <property type="entry name" value="(Trans)glycosidases"/>
    <property type="match status" value="1"/>
</dbReference>
<protein>
    <submittedName>
        <fullName evidence="2">CAZy families GH30|CBM13 protein</fullName>
    </submittedName>
</protein>
<dbReference type="Gene3D" id="3.20.20.80">
    <property type="entry name" value="Glycosidases"/>
    <property type="match status" value="1"/>
</dbReference>
<dbReference type="InterPro" id="IPR039743">
    <property type="entry name" value="6GAL/EXGAL"/>
</dbReference>
<feature type="non-terminal residue" evidence="2">
    <location>
        <position position="1"/>
    </location>
</feature>
<dbReference type="InterPro" id="IPR017853">
    <property type="entry name" value="GH"/>
</dbReference>
<reference evidence="2" key="1">
    <citation type="journal article" date="2013" name="Environ. Microbiol.">
        <title>Seasonally variable intestinal metagenomes of the red palm weevil (Rhynchophorus ferrugineus).</title>
        <authorList>
            <person name="Jia S."/>
            <person name="Zhang X."/>
            <person name="Zhang G."/>
            <person name="Yin A."/>
            <person name="Zhang S."/>
            <person name="Li F."/>
            <person name="Wang L."/>
            <person name="Zhao D."/>
            <person name="Yun Q."/>
            <person name="Tala"/>
            <person name="Wang J."/>
            <person name="Sun G."/>
            <person name="Baabdullah M."/>
            <person name="Yu X."/>
            <person name="Hu S."/>
            <person name="Al-Mssallem I.S."/>
            <person name="Yu J."/>
        </authorList>
    </citation>
    <scope>NUCLEOTIDE SEQUENCE</scope>
</reference>
<organism evidence="2">
    <name type="scientific">uncultured Sanguibacter sp</name>
    <dbReference type="NCBI Taxonomy" id="435288"/>
    <lineage>
        <taxon>Bacteria</taxon>
        <taxon>Bacillati</taxon>
        <taxon>Actinomycetota</taxon>
        <taxon>Actinomycetes</taxon>
        <taxon>Micrococcales</taxon>
        <taxon>Sanguibacteraceae</taxon>
        <taxon>Sanguibacter</taxon>
        <taxon>environmental samples</taxon>
    </lineage>
</organism>
<evidence type="ECO:0000313" key="2">
    <source>
        <dbReference type="EMBL" id="AIA91008.1"/>
    </source>
</evidence>
<feature type="compositionally biased region" description="Low complexity" evidence="1">
    <location>
        <begin position="86"/>
        <end position="103"/>
    </location>
</feature>
<dbReference type="AlphaFoldDB" id="A0A060C2X6"/>